<dbReference type="GO" id="GO:0008168">
    <property type="term" value="F:methyltransferase activity"/>
    <property type="evidence" value="ECO:0007669"/>
    <property type="project" value="UniProtKB-KW"/>
</dbReference>
<dbReference type="SUPFAM" id="SSF52540">
    <property type="entry name" value="P-loop containing nucleoside triphosphate hydrolases"/>
    <property type="match status" value="1"/>
</dbReference>
<dbReference type="EMBL" id="CP001299">
    <property type="protein sequence ID" value="ACK86303.1"/>
    <property type="molecule type" value="Genomic_DNA"/>
</dbReference>
<dbReference type="InterPro" id="IPR026937">
    <property type="entry name" value="SBNO_Helicase_C_dom"/>
</dbReference>
<keyword evidence="5" id="KW-0808">Transferase</keyword>
<dbReference type="GO" id="GO:0004386">
    <property type="term" value="F:helicase activity"/>
    <property type="evidence" value="ECO:0007669"/>
    <property type="project" value="UniProtKB-KW"/>
</dbReference>
<evidence type="ECO:0000259" key="4">
    <source>
        <dbReference type="Pfam" id="PF13872"/>
    </source>
</evidence>
<dbReference type="Pfam" id="PF13872">
    <property type="entry name" value="AAA_34"/>
    <property type="match status" value="1"/>
</dbReference>
<keyword evidence="5" id="KW-0378">Hydrolase</keyword>
<accession>B7L395</accession>
<evidence type="ECO:0000313" key="5">
    <source>
        <dbReference type="EMBL" id="ACK86303.1"/>
    </source>
</evidence>
<evidence type="ECO:0000259" key="3">
    <source>
        <dbReference type="Pfam" id="PF13871"/>
    </source>
</evidence>
<comment type="similarity">
    <text evidence="1">Belongs to the SBNO family.</text>
</comment>
<geneLocation type="plasmid" evidence="5 6">
    <name>pCMU01</name>
</geneLocation>
<dbReference type="CDD" id="cd02440">
    <property type="entry name" value="AdoMet_MTases"/>
    <property type="match status" value="1"/>
</dbReference>
<keyword evidence="5" id="KW-0614">Plasmid</keyword>
<dbReference type="Pfam" id="PF13871">
    <property type="entry name" value="Helicase_C_4"/>
    <property type="match status" value="1"/>
</dbReference>
<organism evidence="5 6">
    <name type="scientific">Methylorubrum extorquens (strain CM4 / NCIMB 13688)</name>
    <name type="common">Methylobacterium extorquens</name>
    <dbReference type="NCBI Taxonomy" id="440085"/>
    <lineage>
        <taxon>Bacteria</taxon>
        <taxon>Pseudomonadati</taxon>
        <taxon>Pseudomonadota</taxon>
        <taxon>Alphaproteobacteria</taxon>
        <taxon>Hyphomicrobiales</taxon>
        <taxon>Methylobacteriaceae</taxon>
        <taxon>Methylorubrum</taxon>
    </lineage>
</organism>
<dbReference type="PANTHER" id="PTHR12706:SF30">
    <property type="entry name" value="PROTEIN STRAWBERRY NOTCH-RELATED"/>
    <property type="match status" value="1"/>
</dbReference>
<reference evidence="5 6" key="2">
    <citation type="journal article" date="2012" name="J. Bacteriol.">
        <title>Complete genome sequences of six strains of the genus Methylobacterium.</title>
        <authorList>
            <person name="Marx C.J."/>
            <person name="Bringel F."/>
            <person name="Chistoserdova L."/>
            <person name="Moulin L."/>
            <person name="Farhan Ul Haque M."/>
            <person name="Fleischman D.E."/>
            <person name="Gruffaz C."/>
            <person name="Jourand P."/>
            <person name="Knief C."/>
            <person name="Lee M.C."/>
            <person name="Muller E.E."/>
            <person name="Nadalig T."/>
            <person name="Peyraud R."/>
            <person name="Roselli S."/>
            <person name="Russ L."/>
            <person name="Goodwin L.A."/>
            <person name="Ivanova N."/>
            <person name="Kyrpides N."/>
            <person name="Lajus A."/>
            <person name="Land M.L."/>
            <person name="Medigue C."/>
            <person name="Mikhailova N."/>
            <person name="Nolan M."/>
            <person name="Woyke T."/>
            <person name="Stolyar S."/>
            <person name="Vorholt J.A."/>
            <person name="Vuilleumier S."/>
        </authorList>
    </citation>
    <scope>NUCLEOTIDE SEQUENCE [LARGE SCALE GENOMIC DNA]</scope>
    <source>
        <strain evidence="6">CM4 / NCIMB 13688</strain>
        <plasmid evidence="5 6">pCMU01</plasmid>
    </source>
</reference>
<evidence type="ECO:0000256" key="2">
    <source>
        <dbReference type="SAM" id="MobiDB-lite"/>
    </source>
</evidence>
<keyword evidence="5" id="KW-0067">ATP-binding</keyword>
<dbReference type="RefSeq" id="WP_012606199.1">
    <property type="nucleotide sequence ID" value="NC_011758.1"/>
</dbReference>
<feature type="compositionally biased region" description="Low complexity" evidence="2">
    <location>
        <begin position="345"/>
        <end position="361"/>
    </location>
</feature>
<dbReference type="PANTHER" id="PTHR12706">
    <property type="entry name" value="STRAWBERRY NOTCH-RELATED"/>
    <property type="match status" value="1"/>
</dbReference>
<sequence length="1458" mass="156110">MNVSIRTQQFRHSIALAPSPAPEALFRAGTCLADRLAQGRAVDTDALRAAMEEACGGPDADGLWLWKDAYEAGEIAQVLFLRRFWPAIRAKAATPAARLALIARITAMLPTQTRRSDESEAFQQFSTPLALGFVAALAAGLRPGERVLEPSAGTGLLAVHAELAGARLHLNELAATRAGLLAPLFPAGGVTQLDAAQIHDRLDAGVIPDVVLMNPPFSVAAHVQGRYRDATGDHLRSALSRLAPGGRLVAITAEGFRPDRPSSAGAFAALAERGGRLVFSAGLSGRAYAKHGTTVDVRLSVFDRMPAGEIGAQVAPLGLCADPTILLQAVLSDLPPRLRAIPAPAATPRSAIPGLTRRPAVARPPSPRPAPVMGTASVPMSDAAEPVAYTVTEELPTTLVPEAALYEAYALETLRIEGAQPHPTPLVQSTAMASVRLPRPSHAPRLPAPVVTDGLLSDCQLETVIYAGAAHARHLPGHWTVDETGTILSAAVEGADGAIRFRQGFFLGDGTGAGKGRQVAGIILDNWMQGRRRALWVSKSDALLEDAQRDWRHLGQEPLQIVPLSRFAPGKPVTLSEGILFTTFATLRGGSRSGAGSRLDQVCDWLGPDFDGVIALDEAHALANAAAGSGDRGMVDASQQGKAGLSLQYRLPEARVLYVSATGAVTVEKLAYAHRLGLWGGGSFQFPARTDFVSAMQQGGLAAMEVLARDLKALGLYTARSLSYAGVEVEMLDHVLTSEQTAIYDAYADAFQVIHTHLDAALKASGVTGASGTLNRAAKSAARSAFESSKQRFFNHLLTAMKCPSLIADIAAQIEAGHAAVIQIVSTGEALMERRLAGIPSSEWGDLQVDVTPREYVIDYLAHAFPTQLYEPYTDADGNLQSRPVTDEAGQPVQCREAVEARDALIERLCGLEPVQSALDQILHHFGAGAVAEVTGRSRRIVRQTGTDGVDRLVLQNRPAGANLSETQAFQDDAKRILVFSDAGGTGRSYHADRGAKNRRLRVHYLLEAGWKADAAVQGLGRTNRTNQQQPPLFRPVTTDVKGEKRFLSTIARRLDTLGAITRGQRQTGGQGLFRPEDNLEGHYAATALRQLYWAIVRGEIEGCPRETFEAMTGLSLVNDAGCLLDELPPIGRFLNRVLALRIAMQNRLFAAFEERLALVIEGAISAGVYDVGVEVLTAESFTVTDREVAYTHPESGARTHLLTLAERRRLRPLDLDGALALIAEGYRPLVNAKSGRPALMGKAASETREDGSVVARVRLVRPLQRQILDRDTFDRSRFAEVTPEAFATAWHHELASLPEFEERTLTVVTGLLLPIWDRLPGIDMRVFRLVTDAGERIVGRVVEPEDLHVTRERLNLGAGAAMASAEAFIAVIGGRASLQLAGGLQVKRARVMGEDRVEVIGASEGARAGLKAFGLFAEVIAYRTRLFIPAGERGAAILAAVFERHALLRCVAASAHA</sequence>
<evidence type="ECO:0000256" key="1">
    <source>
        <dbReference type="ARBA" id="ARBA00006992"/>
    </source>
</evidence>
<dbReference type="HOGENOM" id="CLU_004986_1_0_5"/>
<dbReference type="InterPro" id="IPR039187">
    <property type="entry name" value="SNO_AAA"/>
</dbReference>
<proteinExistence type="inferred from homology"/>
<name>B7L395_METC4</name>
<feature type="domain" description="Strawberry notch helicase C" evidence="3">
    <location>
        <begin position="918"/>
        <end position="1175"/>
    </location>
</feature>
<feature type="domain" description="Strawberry notch AAA" evidence="4">
    <location>
        <begin position="421"/>
        <end position="746"/>
    </location>
</feature>
<dbReference type="Gene3D" id="3.40.50.300">
    <property type="entry name" value="P-loop containing nucleotide triphosphate hydrolases"/>
    <property type="match status" value="1"/>
</dbReference>
<dbReference type="InterPro" id="IPR027417">
    <property type="entry name" value="P-loop_NTPase"/>
</dbReference>
<dbReference type="Gene3D" id="3.40.50.150">
    <property type="entry name" value="Vaccinia Virus protein VP39"/>
    <property type="match status" value="1"/>
</dbReference>
<gene>
    <name evidence="5" type="ordered locus">Mchl_5567</name>
</gene>
<dbReference type="GO" id="GO:0032259">
    <property type="term" value="P:methylation"/>
    <property type="evidence" value="ECO:0007669"/>
    <property type="project" value="UniProtKB-KW"/>
</dbReference>
<keyword evidence="5" id="KW-0489">Methyltransferase</keyword>
<protein>
    <submittedName>
        <fullName evidence="5">Probably methylase/helicase</fullName>
    </submittedName>
</protein>
<feature type="region of interest" description="Disordered" evidence="2">
    <location>
        <begin position="345"/>
        <end position="377"/>
    </location>
</feature>
<keyword evidence="5" id="KW-0547">Nucleotide-binding</keyword>
<evidence type="ECO:0000313" key="6">
    <source>
        <dbReference type="Proteomes" id="UP000002385"/>
    </source>
</evidence>
<dbReference type="KEGG" id="mch:Mchl_5567"/>
<reference evidence="5 6" key="1">
    <citation type="submission" date="2008-12" db="EMBL/GenBank/DDBJ databases">
        <title>Complete sequence of plasmid1 of Methylobacterium chloromethanicum CM4.</title>
        <authorList>
            <consortium name="US DOE Joint Genome Institute"/>
            <person name="Lucas S."/>
            <person name="Copeland A."/>
            <person name="Lapidus A."/>
            <person name="Glavina del Rio T."/>
            <person name="Dalin E."/>
            <person name="Tice H."/>
            <person name="Bruce D."/>
            <person name="Goodwin L."/>
            <person name="Pitluck S."/>
            <person name="Chertkov O."/>
            <person name="Brettin T."/>
            <person name="Detter J.C."/>
            <person name="Han C."/>
            <person name="Larimer F."/>
            <person name="Land M."/>
            <person name="Hauser L."/>
            <person name="Kyrpides N."/>
            <person name="Mikhailova N."/>
            <person name="Marx C."/>
            <person name="Richardson P."/>
        </authorList>
    </citation>
    <scope>NUCLEOTIDE SEQUENCE [LARGE SCALE GENOMIC DNA]</scope>
    <source>
        <strain evidence="6">CM4 / NCIMB 13688</strain>
        <plasmid evidence="5 6">pCMU01</plasmid>
    </source>
</reference>
<dbReference type="GO" id="GO:0006355">
    <property type="term" value="P:regulation of DNA-templated transcription"/>
    <property type="evidence" value="ECO:0007669"/>
    <property type="project" value="InterPro"/>
</dbReference>
<dbReference type="SUPFAM" id="SSF53335">
    <property type="entry name" value="S-adenosyl-L-methionine-dependent methyltransferases"/>
    <property type="match status" value="1"/>
</dbReference>
<dbReference type="InterPro" id="IPR029063">
    <property type="entry name" value="SAM-dependent_MTases_sf"/>
</dbReference>
<dbReference type="Proteomes" id="UP000002385">
    <property type="component" value="Plasmid pCMU01"/>
</dbReference>
<dbReference type="InterPro" id="IPR026741">
    <property type="entry name" value="SNO"/>
</dbReference>
<keyword evidence="5" id="KW-0347">Helicase</keyword>